<evidence type="ECO:0000313" key="2">
    <source>
        <dbReference type="EMBL" id="AAS63151.1"/>
    </source>
</evidence>
<reference evidence="1 4" key="1">
    <citation type="journal article" date="2002" name="J. Bacteriol.">
        <title>Genome sequence of Yersinia pestis KIM.</title>
        <authorList>
            <person name="Deng W."/>
            <person name="Burland V."/>
            <person name="Plunkett G.III."/>
            <person name="Boutin A."/>
            <person name="Mayhew G.F."/>
            <person name="Liss P."/>
            <person name="Perna N.T."/>
            <person name="Rose D.J."/>
            <person name="Mau B."/>
            <person name="Zhou S."/>
            <person name="Schwartz D.C."/>
            <person name="Fetherston J.D."/>
            <person name="Lindler L.E."/>
            <person name="Brubaker R.R."/>
            <person name="Plana G.V."/>
            <person name="Straley S.C."/>
            <person name="McDonough K.A."/>
            <person name="Nilles M.L."/>
            <person name="Matson J.S."/>
            <person name="Blattner F.R."/>
            <person name="Perry R.D."/>
        </authorList>
    </citation>
    <scope>NUCLEOTIDE SEQUENCE [LARGE SCALE GENOMIC DNA]</scope>
    <source>
        <strain evidence="1">KIM</strain>
        <strain evidence="4">KIM10+ / Biovar Mediaevalis</strain>
    </source>
</reference>
<dbReference type="EMBL" id="AE009952">
    <property type="protein sequence ID" value="AAM87069.1"/>
    <property type="molecule type" value="Genomic_DNA"/>
</dbReference>
<dbReference type="EMBL" id="AE017042">
    <property type="protein sequence ID" value="AAS63151.1"/>
    <property type="molecule type" value="Genomic_DNA"/>
</dbReference>
<protein>
    <submittedName>
        <fullName evidence="1">Uncharacterized protein</fullName>
    </submittedName>
</protein>
<dbReference type="AlphaFoldDB" id="Q8CKG4"/>
<reference evidence="2" key="2">
    <citation type="submission" date="2003-04" db="EMBL/GenBank/DDBJ databases">
        <authorList>
            <person name="Song Y."/>
            <person name="Tong Z."/>
            <person name="Wang L."/>
            <person name="Han Y."/>
            <person name="Zhang J."/>
            <person name="Pei D."/>
            <person name="Wang J."/>
            <person name="Zhou D."/>
            <person name="Han Y."/>
            <person name="Pang X."/>
            <person name="Zhai J."/>
            <person name="Chen F."/>
            <person name="Qin H."/>
            <person name="Wang J."/>
            <person name="Li S."/>
            <person name="Guo Z."/>
            <person name="Ye C."/>
            <person name="Du Z."/>
            <person name="Lin W."/>
            <person name="Wang J."/>
            <person name="Yu J."/>
            <person name="Yang H."/>
            <person name="Wang J."/>
            <person name="Huang P."/>
            <person name="Yang R."/>
        </authorList>
    </citation>
    <scope>NUCLEOTIDE SEQUENCE</scope>
    <source>
        <strain evidence="2">91001</strain>
    </source>
</reference>
<name>Q8CKG4_YERPE</name>
<dbReference type="DNASU" id="1148468"/>
<proteinExistence type="predicted"/>
<reference evidence="2" key="4">
    <citation type="submission" date="2016-05" db="EMBL/GenBank/DDBJ databases">
        <title>Reannotation of Yersinia pestis strain 91001 based on omics data.</title>
        <authorList>
            <person name="Yiqing M."/>
        </authorList>
    </citation>
    <scope>NUCLEOTIDE SEQUENCE</scope>
    <source>
        <strain evidence="2">91001</strain>
    </source>
</reference>
<dbReference type="Proteomes" id="UP000001019">
    <property type="component" value="Chromosome"/>
</dbReference>
<dbReference type="Proteomes" id="UP000002490">
    <property type="component" value="Chromosome"/>
</dbReference>
<evidence type="ECO:0000313" key="1">
    <source>
        <dbReference type="EMBL" id="AAM87069.1"/>
    </source>
</evidence>
<reference evidence="3" key="3">
    <citation type="journal article" date="2004" name="DNA Res.">
        <title>Complete genome sequence of Yersinia pestis strain 91001, an isolate avirulent to humans.</title>
        <authorList>
            <person name="Song Y."/>
            <person name="Tong Z."/>
            <person name="Wang J."/>
            <person name="Wang L."/>
            <person name="Guo Z."/>
            <person name="Han Y."/>
            <person name="Zhang J."/>
            <person name="Pei D."/>
            <person name="Zhou D."/>
            <person name="Qin H."/>
            <person name="Pang X."/>
            <person name="Han Y."/>
            <person name="Zhai J."/>
            <person name="Li M."/>
            <person name="Cui B."/>
            <person name="Qi Z."/>
            <person name="Jin L."/>
            <person name="Dai R."/>
            <person name="Chen F."/>
            <person name="Li S."/>
            <person name="Ye C."/>
            <person name="Du Z."/>
            <person name="Lin W."/>
            <person name="Wang J."/>
            <person name="Yu J."/>
            <person name="Yang H."/>
            <person name="Wang J."/>
            <person name="Huang P."/>
            <person name="Yang R."/>
        </authorList>
    </citation>
    <scope>NUCLEOTIDE SEQUENCE [LARGE SCALE GENOMIC DNA]</scope>
    <source>
        <strain evidence="3">91001 / Biovar Mediaevalis</strain>
    </source>
</reference>
<gene>
    <name evidence="1" type="ordered locus">y3521</name>
    <name evidence="2" type="ordered locus">YP_2972</name>
</gene>
<accession>Q8CKG4</accession>
<evidence type="ECO:0000313" key="3">
    <source>
        <dbReference type="Proteomes" id="UP000001019"/>
    </source>
</evidence>
<organism evidence="1 4">
    <name type="scientific">Yersinia pestis</name>
    <dbReference type="NCBI Taxonomy" id="632"/>
    <lineage>
        <taxon>Bacteria</taxon>
        <taxon>Pseudomonadati</taxon>
        <taxon>Pseudomonadota</taxon>
        <taxon>Gammaproteobacteria</taxon>
        <taxon>Enterobacterales</taxon>
        <taxon>Yersiniaceae</taxon>
        <taxon>Yersinia</taxon>
    </lineage>
</organism>
<dbReference type="EnsemblBacteria" id="AAS63151">
    <property type="protein sequence ID" value="AAS63151"/>
    <property type="gene ID" value="YP_2972"/>
</dbReference>
<dbReference type="HOGENOM" id="CLU_139834_0_0_6"/>
<dbReference type="PATRIC" id="fig|632.151.peg.1895"/>
<accession>Q74RQ0</accession>
<dbReference type="KEGG" id="ypm:YP_2972"/>
<sequence length="160" mass="18501">MRSKRPKINSRNNASGPYPLFSKRQRCWLFSFPQIAYSCKHLRIFVMTNAPHLEIYRCISPADTVTLSHPDYNRRPRNYTGSADLYLALLDKRNNMSARGLLHHRRDYIVAIQFTAGGDFHPALRISPMTIALLIHLGNYQNAELNLASRGLYNQHRALY</sequence>
<dbReference type="KEGG" id="ypk:y3521"/>
<evidence type="ECO:0000313" key="4">
    <source>
        <dbReference type="Proteomes" id="UP000002490"/>
    </source>
</evidence>